<proteinExistence type="inferred from homology"/>
<sequence length="298" mass="32836">MIKVEFKQQLEKYADIVNEYLDRCIVKNELPEKSLYSAMRYSLMAGGKRLRPVLSLAVCDMLGGSVEQVLPFACAVEMIHTYSLIHDDLPAMDNDDFRRGRPTNHKVYGEALAILAGDGLLNLAFEIMLENIIKNGDMERKSKAAAVIAKAAGMNGMIAGQVIDLESEGKQVDNEILNRMHRLKTGALIKAPVVSAAILCGADADDIQKLDEFAENLGLAFQIKDDILDVEGSSEKLGKKVGSDADNNKSTYVTVYGLEKSKEILSDVTKKAVDALEKFGEKADFLRSLAKYLLEREN</sequence>
<evidence type="ECO:0000256" key="7">
    <source>
        <dbReference type="ARBA" id="ARBA00022842"/>
    </source>
</evidence>
<evidence type="ECO:0000256" key="6">
    <source>
        <dbReference type="ARBA" id="ARBA00022723"/>
    </source>
</evidence>
<dbReference type="CDD" id="cd00685">
    <property type="entry name" value="Trans_IPPS_HT"/>
    <property type="match status" value="1"/>
</dbReference>
<dbReference type="PANTHER" id="PTHR43281:SF1">
    <property type="entry name" value="FARNESYL DIPHOSPHATE SYNTHASE"/>
    <property type="match status" value="1"/>
</dbReference>
<keyword evidence="8" id="KW-0414">Isoprene biosynthesis</keyword>
<comment type="similarity">
    <text evidence="2 12">Belongs to the FPP/GGPP synthase family.</text>
</comment>
<comment type="cofactor">
    <cofactor evidence="1">
        <name>Mg(2+)</name>
        <dbReference type="ChEBI" id="CHEBI:18420"/>
    </cofactor>
</comment>
<dbReference type="PROSITE" id="PS00444">
    <property type="entry name" value="POLYPRENYL_SYNTHASE_2"/>
    <property type="match status" value="1"/>
</dbReference>
<dbReference type="FunFam" id="1.10.600.10:FF:000001">
    <property type="entry name" value="Geranylgeranyl diphosphate synthase"/>
    <property type="match status" value="1"/>
</dbReference>
<dbReference type="SUPFAM" id="SSF48576">
    <property type="entry name" value="Terpenoid synthases"/>
    <property type="match status" value="1"/>
</dbReference>
<dbReference type="SFLD" id="SFLDS00005">
    <property type="entry name" value="Isoprenoid_Synthase_Type_I"/>
    <property type="match status" value="1"/>
</dbReference>
<keyword evidence="5 12" id="KW-0808">Transferase</keyword>
<dbReference type="PANTHER" id="PTHR43281">
    <property type="entry name" value="FARNESYL DIPHOSPHATE SYNTHASE"/>
    <property type="match status" value="1"/>
</dbReference>
<evidence type="ECO:0000313" key="14">
    <source>
        <dbReference type="Proteomes" id="UP000223596"/>
    </source>
</evidence>
<evidence type="ECO:0000256" key="10">
    <source>
        <dbReference type="ARBA" id="ARBA00032873"/>
    </source>
</evidence>
<evidence type="ECO:0000256" key="4">
    <source>
        <dbReference type="ARBA" id="ARBA00015100"/>
    </source>
</evidence>
<dbReference type="EC" id="2.5.1.10" evidence="3"/>
<evidence type="ECO:0000256" key="8">
    <source>
        <dbReference type="ARBA" id="ARBA00023229"/>
    </source>
</evidence>
<evidence type="ECO:0000256" key="1">
    <source>
        <dbReference type="ARBA" id="ARBA00001946"/>
    </source>
</evidence>
<dbReference type="EMBL" id="PDBW01000001">
    <property type="protein sequence ID" value="PFH02669.1"/>
    <property type="molecule type" value="Genomic_DNA"/>
</dbReference>
<accession>A0AB36TFI1</accession>
<dbReference type="GO" id="GO:0004337">
    <property type="term" value="F:(2E,6E)-farnesyl diphosphate synthase activity"/>
    <property type="evidence" value="ECO:0007669"/>
    <property type="project" value="UniProtKB-EC"/>
</dbReference>
<evidence type="ECO:0000256" key="12">
    <source>
        <dbReference type="RuleBase" id="RU004466"/>
    </source>
</evidence>
<dbReference type="AlphaFoldDB" id="A0AB36TFI1"/>
<dbReference type="Proteomes" id="UP000223596">
    <property type="component" value="Unassembled WGS sequence"/>
</dbReference>
<dbReference type="InterPro" id="IPR053378">
    <property type="entry name" value="Prenyl_diphosphate_synthase"/>
</dbReference>
<gene>
    <name evidence="13" type="ORF">M972_111454</name>
</gene>
<evidence type="ECO:0000256" key="5">
    <source>
        <dbReference type="ARBA" id="ARBA00022679"/>
    </source>
</evidence>
<dbReference type="InterPro" id="IPR033749">
    <property type="entry name" value="Polyprenyl_synt_CS"/>
</dbReference>
<dbReference type="InterPro" id="IPR008949">
    <property type="entry name" value="Isoprenoid_synthase_dom_sf"/>
</dbReference>
<evidence type="ECO:0000256" key="3">
    <source>
        <dbReference type="ARBA" id="ARBA00012439"/>
    </source>
</evidence>
<protein>
    <recommendedName>
        <fullName evidence="4">Farnesyl diphosphate synthase</fullName>
        <ecNumber evidence="3">2.5.1.10</ecNumber>
    </recommendedName>
    <alternativeName>
        <fullName evidence="10">(2E,6E)-farnesyl diphosphate synthase</fullName>
    </alternativeName>
    <alternativeName>
        <fullName evidence="9">Geranyltranstransferase</fullName>
    </alternativeName>
</protein>
<evidence type="ECO:0000256" key="2">
    <source>
        <dbReference type="ARBA" id="ARBA00006706"/>
    </source>
</evidence>
<dbReference type="GO" id="GO:0005737">
    <property type="term" value="C:cytoplasm"/>
    <property type="evidence" value="ECO:0007669"/>
    <property type="project" value="UniProtKB-ARBA"/>
</dbReference>
<name>A0AB36TFI1_ACETH</name>
<reference evidence="13 14" key="1">
    <citation type="submission" date="2017-09" db="EMBL/GenBank/DDBJ databases">
        <title>Evaluation of Pacific Biosciences Sequencing Technology to Finishing C. thermocellum Genome Sequences.</title>
        <authorList>
            <person name="Brown S."/>
        </authorList>
    </citation>
    <scope>NUCLEOTIDE SEQUENCE [LARGE SCALE GENOMIC DNA]</scope>
    <source>
        <strain evidence="13 14">AD2</strain>
    </source>
</reference>
<comment type="catalytic activity">
    <reaction evidence="11">
        <text>isopentenyl diphosphate + (2E)-geranyl diphosphate = (2E,6E)-farnesyl diphosphate + diphosphate</text>
        <dbReference type="Rhea" id="RHEA:19361"/>
        <dbReference type="ChEBI" id="CHEBI:33019"/>
        <dbReference type="ChEBI" id="CHEBI:58057"/>
        <dbReference type="ChEBI" id="CHEBI:128769"/>
        <dbReference type="ChEBI" id="CHEBI:175763"/>
        <dbReference type="EC" id="2.5.1.10"/>
    </reaction>
</comment>
<dbReference type="GO" id="GO:0016114">
    <property type="term" value="P:terpenoid biosynthetic process"/>
    <property type="evidence" value="ECO:0007669"/>
    <property type="project" value="UniProtKB-ARBA"/>
</dbReference>
<keyword evidence="6" id="KW-0479">Metal-binding</keyword>
<dbReference type="Gene3D" id="1.10.600.10">
    <property type="entry name" value="Farnesyl Diphosphate Synthase"/>
    <property type="match status" value="1"/>
</dbReference>
<dbReference type="GO" id="GO:0046872">
    <property type="term" value="F:metal ion binding"/>
    <property type="evidence" value="ECO:0007669"/>
    <property type="project" value="UniProtKB-KW"/>
</dbReference>
<dbReference type="RefSeq" id="WP_003518751.1">
    <property type="nucleotide sequence ID" value="NZ_CP013828.1"/>
</dbReference>
<comment type="caution">
    <text evidence="13">The sequence shown here is derived from an EMBL/GenBank/DDBJ whole genome shotgun (WGS) entry which is preliminary data.</text>
</comment>
<dbReference type="Pfam" id="PF00348">
    <property type="entry name" value="polyprenyl_synt"/>
    <property type="match status" value="1"/>
</dbReference>
<keyword evidence="7" id="KW-0460">Magnesium</keyword>
<dbReference type="InterPro" id="IPR000092">
    <property type="entry name" value="Polyprenyl_synt"/>
</dbReference>
<organism evidence="13 14">
    <name type="scientific">Acetivibrio thermocellus AD2</name>
    <dbReference type="NCBI Taxonomy" id="1138384"/>
    <lineage>
        <taxon>Bacteria</taxon>
        <taxon>Bacillati</taxon>
        <taxon>Bacillota</taxon>
        <taxon>Clostridia</taxon>
        <taxon>Eubacteriales</taxon>
        <taxon>Oscillospiraceae</taxon>
        <taxon>Acetivibrio</taxon>
    </lineage>
</organism>
<evidence type="ECO:0000256" key="11">
    <source>
        <dbReference type="ARBA" id="ARBA00049399"/>
    </source>
</evidence>
<dbReference type="PROSITE" id="PS00723">
    <property type="entry name" value="POLYPRENYL_SYNTHASE_1"/>
    <property type="match status" value="1"/>
</dbReference>
<dbReference type="NCBIfam" id="NF045485">
    <property type="entry name" value="FPPsyn"/>
    <property type="match status" value="1"/>
</dbReference>
<dbReference type="SFLD" id="SFLDG01017">
    <property type="entry name" value="Polyprenyl_Transferase_Like"/>
    <property type="match status" value="1"/>
</dbReference>
<evidence type="ECO:0000256" key="9">
    <source>
        <dbReference type="ARBA" id="ARBA00032380"/>
    </source>
</evidence>
<evidence type="ECO:0000313" key="13">
    <source>
        <dbReference type="EMBL" id="PFH02669.1"/>
    </source>
</evidence>